<accession>A0A2M6R8S3</accession>
<name>A0A2M6R8S3_9BACT</name>
<sequence>MPTPHTIDLTPYSKEEELFVLGNMAKIVDQMSRSMTFLKFGNWFRLRRGYHDSDGHEHTSGTSPLLTPDLPAPTTMLGSMINSPLHVEGVFGYLIDQKQNLDAKKEYPLSVWGYSRKERWVIGKVQMVVTRDCNPSSTSPWGTSPWYYESCTSISMSRAHLTEVIDVFSAEHVIRDFERSLDTLWEGYQQRFNEVSKAMDRFQVVRSDQYRLDYSQIRPVTVVTRLCCVYFQEWMKIVRPRGDEVEVVVNAYDWQKVCVICCTRNDKQQQICRNCKSEQFAE</sequence>
<dbReference type="Proteomes" id="UP000231162">
    <property type="component" value="Unassembled WGS sequence"/>
</dbReference>
<evidence type="ECO:0000313" key="2">
    <source>
        <dbReference type="Proteomes" id="UP000231162"/>
    </source>
</evidence>
<organism evidence="1 2">
    <name type="scientific">Candidatus Berkelbacteria bacterium CG10_big_fil_rev_8_21_14_0_10_43_14</name>
    <dbReference type="NCBI Taxonomy" id="1974515"/>
    <lineage>
        <taxon>Bacteria</taxon>
        <taxon>Candidatus Berkelbacteria</taxon>
    </lineage>
</organism>
<gene>
    <name evidence="1" type="ORF">COT79_01555</name>
</gene>
<proteinExistence type="predicted"/>
<evidence type="ECO:0000313" key="1">
    <source>
        <dbReference type="EMBL" id="PIS06998.1"/>
    </source>
</evidence>
<dbReference type="EMBL" id="PEZX01000023">
    <property type="protein sequence ID" value="PIS06998.1"/>
    <property type="molecule type" value="Genomic_DNA"/>
</dbReference>
<protein>
    <submittedName>
        <fullName evidence="1">Uncharacterized protein</fullName>
    </submittedName>
</protein>
<reference evidence="2" key="1">
    <citation type="submission" date="2017-09" db="EMBL/GenBank/DDBJ databases">
        <title>Depth-based differentiation of microbial function through sediment-hosted aquifers and enrichment of novel symbionts in the deep terrestrial subsurface.</title>
        <authorList>
            <person name="Probst A.J."/>
            <person name="Ladd B."/>
            <person name="Jarett J.K."/>
            <person name="Geller-Mcgrath D.E."/>
            <person name="Sieber C.M.K."/>
            <person name="Emerson J.B."/>
            <person name="Anantharaman K."/>
            <person name="Thomas B.C."/>
            <person name="Malmstrom R."/>
            <person name="Stieglmeier M."/>
            <person name="Klingl A."/>
            <person name="Woyke T."/>
            <person name="Ryan C.M."/>
            <person name="Banfield J.F."/>
        </authorList>
    </citation>
    <scope>NUCLEOTIDE SEQUENCE [LARGE SCALE GENOMIC DNA]</scope>
</reference>
<comment type="caution">
    <text evidence="1">The sequence shown here is derived from an EMBL/GenBank/DDBJ whole genome shotgun (WGS) entry which is preliminary data.</text>
</comment>
<dbReference type="AlphaFoldDB" id="A0A2M6R8S3"/>